<evidence type="ECO:0000256" key="13">
    <source>
        <dbReference type="ARBA" id="ARBA00023264"/>
    </source>
</evidence>
<dbReference type="InterPro" id="IPR048254">
    <property type="entry name" value="CDP_ALCOHOL_P_TRANSF_CS"/>
</dbReference>
<dbReference type="EMBL" id="JARGYC010000097">
    <property type="protein sequence ID" value="MDF0603485.1"/>
    <property type="molecule type" value="Genomic_DNA"/>
</dbReference>
<evidence type="ECO:0000256" key="11">
    <source>
        <dbReference type="ARBA" id="ARBA00023136"/>
    </source>
</evidence>
<feature type="transmembrane region" description="Helical" evidence="16">
    <location>
        <begin position="208"/>
        <end position="236"/>
    </location>
</feature>
<evidence type="ECO:0000256" key="4">
    <source>
        <dbReference type="ARBA" id="ARBA00013174"/>
    </source>
</evidence>
<keyword evidence="9 16" id="KW-1133">Transmembrane helix</keyword>
<keyword evidence="10" id="KW-0443">Lipid metabolism</keyword>
<dbReference type="InterPro" id="IPR050324">
    <property type="entry name" value="CDP-alcohol_PTase-I"/>
</dbReference>
<dbReference type="Proteomes" id="UP001220964">
    <property type="component" value="Unassembled WGS sequence"/>
</dbReference>
<keyword evidence="13" id="KW-1208">Phospholipid metabolism</keyword>
<keyword evidence="6" id="KW-0444">Lipid biosynthesis</keyword>
<evidence type="ECO:0000256" key="15">
    <source>
        <dbReference type="RuleBase" id="RU003750"/>
    </source>
</evidence>
<dbReference type="PANTHER" id="PTHR14269:SF61">
    <property type="entry name" value="CDP-DIACYLGLYCEROL--SERINE O-PHOSPHATIDYLTRANSFERASE"/>
    <property type="match status" value="1"/>
</dbReference>
<feature type="transmembrane region" description="Helical" evidence="16">
    <location>
        <begin position="141"/>
        <end position="164"/>
    </location>
</feature>
<comment type="similarity">
    <text evidence="3 15">Belongs to the CDP-alcohol phosphatidyltransferase class-I family.</text>
</comment>
<evidence type="ECO:0000256" key="10">
    <source>
        <dbReference type="ARBA" id="ARBA00023098"/>
    </source>
</evidence>
<dbReference type="InterPro" id="IPR000462">
    <property type="entry name" value="CDP-OH_P_trans"/>
</dbReference>
<evidence type="ECO:0000256" key="16">
    <source>
        <dbReference type="SAM" id="Phobius"/>
    </source>
</evidence>
<name>A0AAE3TAA7_9RHOB</name>
<proteinExistence type="inferred from homology"/>
<dbReference type="RefSeq" id="WP_275569603.1">
    <property type="nucleotide sequence ID" value="NZ_JARGYC010000097.1"/>
</dbReference>
<keyword evidence="8 16" id="KW-0812">Transmembrane</keyword>
<feature type="transmembrane region" description="Helical" evidence="16">
    <location>
        <begin position="12"/>
        <end position="34"/>
    </location>
</feature>
<dbReference type="PROSITE" id="PS00379">
    <property type="entry name" value="CDP_ALCOHOL_P_TRANSF"/>
    <property type="match status" value="1"/>
</dbReference>
<dbReference type="AlphaFoldDB" id="A0AAE3TAA7"/>
<keyword evidence="12" id="KW-0594">Phospholipid biosynthesis</keyword>
<keyword evidence="18" id="KW-1185">Reference proteome</keyword>
<dbReference type="GO" id="GO:0008654">
    <property type="term" value="P:phospholipid biosynthetic process"/>
    <property type="evidence" value="ECO:0007669"/>
    <property type="project" value="UniProtKB-KW"/>
</dbReference>
<evidence type="ECO:0000256" key="12">
    <source>
        <dbReference type="ARBA" id="ARBA00023209"/>
    </source>
</evidence>
<reference evidence="17" key="1">
    <citation type="submission" date="2023-03" db="EMBL/GenBank/DDBJ databases">
        <title>Multiphase analysis and comparison of six strains from genera Psychromarinibacter, Lutimaribacter, and Maritimibacter, including a novel species: Psychromarinibacter sediminicola sp. nov.</title>
        <authorList>
            <person name="Wang Y.-H."/>
            <person name="Ye M.-Q."/>
            <person name="Du Z.-J."/>
        </authorList>
    </citation>
    <scope>NUCLEOTIDE SEQUENCE</scope>
    <source>
        <strain evidence="17">C21-152</strain>
    </source>
</reference>
<evidence type="ECO:0000256" key="6">
    <source>
        <dbReference type="ARBA" id="ARBA00022516"/>
    </source>
</evidence>
<protein>
    <recommendedName>
        <fullName evidence="5">CDP-diacylglycerol--serine O-phosphatidyltransferase</fullName>
        <ecNumber evidence="4">2.7.8.8</ecNumber>
    </recommendedName>
    <alternativeName>
        <fullName evidence="14">Phosphatidylserine synthase</fullName>
    </alternativeName>
</protein>
<dbReference type="GO" id="GO:0003882">
    <property type="term" value="F:CDP-diacylglycerol-serine O-phosphatidyltransferase activity"/>
    <property type="evidence" value="ECO:0007669"/>
    <property type="project" value="UniProtKB-EC"/>
</dbReference>
<evidence type="ECO:0000256" key="1">
    <source>
        <dbReference type="ARBA" id="ARBA00000287"/>
    </source>
</evidence>
<dbReference type="EC" id="2.7.8.8" evidence="4"/>
<feature type="transmembrane region" description="Helical" evidence="16">
    <location>
        <begin position="170"/>
        <end position="188"/>
    </location>
</feature>
<feature type="transmembrane region" description="Helical" evidence="16">
    <location>
        <begin position="102"/>
        <end position="120"/>
    </location>
</feature>
<keyword evidence="7 15" id="KW-0808">Transferase</keyword>
<dbReference type="InterPro" id="IPR043130">
    <property type="entry name" value="CDP-OH_PTrfase_TM_dom"/>
</dbReference>
<sequence>MPRLRPETGDLPLVKLLPNLVTLAAVCAGMTAILFASEGAYQWAVRMILIAGVLDGLDGRLARLMRVQSPMGAELDSLADALNFGVAPGLILYFWSLHTIGGVGWIAVLCFALCCIMRLARFNVDSRAAEEMPLGEPKADGYFTGVPSPAGAVLALFPMMLSFALSDAPVVPALVTAIWIVGVGVLMISRIPTWSFKNVSVARANARFALLGAGLLVAALIIYTWATLILLTLAYVGGVAWGLRGRLRPGRKE</sequence>
<comment type="subcellular location">
    <subcellularLocation>
        <location evidence="2">Endomembrane system</location>
        <topology evidence="2">Multi-pass membrane protein</topology>
    </subcellularLocation>
</comment>
<comment type="caution">
    <text evidence="17">The sequence shown here is derived from an EMBL/GenBank/DDBJ whole genome shotgun (WGS) entry which is preliminary data.</text>
</comment>
<dbReference type="Pfam" id="PF01066">
    <property type="entry name" value="CDP-OH_P_transf"/>
    <property type="match status" value="1"/>
</dbReference>
<dbReference type="Gene3D" id="1.20.120.1760">
    <property type="match status" value="1"/>
</dbReference>
<evidence type="ECO:0000256" key="3">
    <source>
        <dbReference type="ARBA" id="ARBA00010441"/>
    </source>
</evidence>
<evidence type="ECO:0000313" key="17">
    <source>
        <dbReference type="EMBL" id="MDF0603485.1"/>
    </source>
</evidence>
<evidence type="ECO:0000256" key="5">
    <source>
        <dbReference type="ARBA" id="ARBA00017171"/>
    </source>
</evidence>
<keyword evidence="11 16" id="KW-0472">Membrane</keyword>
<evidence type="ECO:0000256" key="8">
    <source>
        <dbReference type="ARBA" id="ARBA00022692"/>
    </source>
</evidence>
<evidence type="ECO:0000256" key="14">
    <source>
        <dbReference type="ARBA" id="ARBA00032361"/>
    </source>
</evidence>
<evidence type="ECO:0000313" key="18">
    <source>
        <dbReference type="Proteomes" id="UP001220964"/>
    </source>
</evidence>
<organism evidence="17 18">
    <name type="scientific">Psychromarinibacter sediminicola</name>
    <dbReference type="NCBI Taxonomy" id="3033385"/>
    <lineage>
        <taxon>Bacteria</taxon>
        <taxon>Pseudomonadati</taxon>
        <taxon>Pseudomonadota</taxon>
        <taxon>Alphaproteobacteria</taxon>
        <taxon>Rhodobacterales</taxon>
        <taxon>Paracoccaceae</taxon>
        <taxon>Psychromarinibacter</taxon>
    </lineage>
</organism>
<dbReference type="NCBIfam" id="TIGR00473">
    <property type="entry name" value="pssA"/>
    <property type="match status" value="1"/>
</dbReference>
<evidence type="ECO:0000256" key="2">
    <source>
        <dbReference type="ARBA" id="ARBA00004127"/>
    </source>
</evidence>
<evidence type="ECO:0000256" key="9">
    <source>
        <dbReference type="ARBA" id="ARBA00022989"/>
    </source>
</evidence>
<dbReference type="GO" id="GO:0016020">
    <property type="term" value="C:membrane"/>
    <property type="evidence" value="ECO:0007669"/>
    <property type="project" value="InterPro"/>
</dbReference>
<evidence type="ECO:0000256" key="7">
    <source>
        <dbReference type="ARBA" id="ARBA00022679"/>
    </source>
</evidence>
<accession>A0AAE3TAA7</accession>
<dbReference type="GO" id="GO:0012505">
    <property type="term" value="C:endomembrane system"/>
    <property type="evidence" value="ECO:0007669"/>
    <property type="project" value="UniProtKB-SubCell"/>
</dbReference>
<dbReference type="PANTHER" id="PTHR14269">
    <property type="entry name" value="CDP-DIACYLGLYCEROL--GLYCEROL-3-PHOSPHATE 3-PHOSPHATIDYLTRANSFERASE-RELATED"/>
    <property type="match status" value="1"/>
</dbReference>
<comment type="catalytic activity">
    <reaction evidence="1">
        <text>a CDP-1,2-diacyl-sn-glycerol + L-serine = a 1,2-diacyl-sn-glycero-3-phospho-L-serine + CMP + H(+)</text>
        <dbReference type="Rhea" id="RHEA:16913"/>
        <dbReference type="ChEBI" id="CHEBI:15378"/>
        <dbReference type="ChEBI" id="CHEBI:33384"/>
        <dbReference type="ChEBI" id="CHEBI:57262"/>
        <dbReference type="ChEBI" id="CHEBI:58332"/>
        <dbReference type="ChEBI" id="CHEBI:60377"/>
        <dbReference type="EC" id="2.7.8.8"/>
    </reaction>
</comment>
<gene>
    <name evidence="17" type="primary">pssA</name>
    <name evidence="17" type="ORF">P1J78_22395</name>
</gene>
<dbReference type="InterPro" id="IPR004533">
    <property type="entry name" value="CDP-diaglyc--ser_O-PTrfase"/>
</dbReference>